<dbReference type="InterPro" id="IPR003594">
    <property type="entry name" value="HATPase_dom"/>
</dbReference>
<feature type="domain" description="Histidine kinase/HSP90-like ATPase" evidence="2">
    <location>
        <begin position="43"/>
        <end position="153"/>
    </location>
</feature>
<dbReference type="EMBL" id="BMPI01000027">
    <property type="protein sequence ID" value="GGM45097.1"/>
    <property type="molecule type" value="Genomic_DNA"/>
</dbReference>
<sequence>MSVRAASPRPASVVPSRCRLTGGRAGWQVEEILVLRCEFSAGTMRSLRKQLRRRALDCGLSGRVLDDFVVAVNEIATNAVVHGGGSGTLSLSTGDGQLICEISDNGAGLPLAAPDGDGGGDLVAEAGRGLHLARALAGPITVSRGAGPAVVRLVADLPAPG</sequence>
<reference evidence="3" key="2">
    <citation type="submission" date="2020-09" db="EMBL/GenBank/DDBJ databases">
        <authorList>
            <person name="Sun Q."/>
            <person name="Ohkuma M."/>
        </authorList>
    </citation>
    <scope>NUCLEOTIDE SEQUENCE</scope>
    <source>
        <strain evidence="3">JCM 19831</strain>
    </source>
</reference>
<name>A0A917TYH6_9ACTN</name>
<dbReference type="GO" id="GO:0004674">
    <property type="term" value="F:protein serine/threonine kinase activity"/>
    <property type="evidence" value="ECO:0007669"/>
    <property type="project" value="UniProtKB-KW"/>
</dbReference>
<dbReference type="SUPFAM" id="SSF55874">
    <property type="entry name" value="ATPase domain of HSP90 chaperone/DNA topoisomerase II/histidine kinase"/>
    <property type="match status" value="1"/>
</dbReference>
<keyword evidence="4" id="KW-1185">Reference proteome</keyword>
<protein>
    <recommendedName>
        <fullName evidence="2">Histidine kinase/HSP90-like ATPase domain-containing protein</fullName>
    </recommendedName>
</protein>
<dbReference type="Proteomes" id="UP000642070">
    <property type="component" value="Unassembled WGS sequence"/>
</dbReference>
<evidence type="ECO:0000259" key="2">
    <source>
        <dbReference type="Pfam" id="PF13581"/>
    </source>
</evidence>
<dbReference type="Gene3D" id="3.30.565.10">
    <property type="entry name" value="Histidine kinase-like ATPase, C-terminal domain"/>
    <property type="match status" value="1"/>
</dbReference>
<dbReference type="CDD" id="cd16936">
    <property type="entry name" value="HATPase_RsbW-like"/>
    <property type="match status" value="1"/>
</dbReference>
<evidence type="ECO:0000256" key="1">
    <source>
        <dbReference type="ARBA" id="ARBA00022527"/>
    </source>
</evidence>
<evidence type="ECO:0000313" key="4">
    <source>
        <dbReference type="Proteomes" id="UP000642070"/>
    </source>
</evidence>
<gene>
    <name evidence="3" type="ORF">GCM10007977_053290</name>
</gene>
<proteinExistence type="predicted"/>
<evidence type="ECO:0000313" key="3">
    <source>
        <dbReference type="EMBL" id="GGM45097.1"/>
    </source>
</evidence>
<dbReference type="Pfam" id="PF13581">
    <property type="entry name" value="HATPase_c_2"/>
    <property type="match status" value="1"/>
</dbReference>
<dbReference type="InterPro" id="IPR036890">
    <property type="entry name" value="HATPase_C_sf"/>
</dbReference>
<accession>A0A917TYH6</accession>
<dbReference type="PANTHER" id="PTHR35526:SF3">
    <property type="entry name" value="ANTI-SIGMA-F FACTOR RSBW"/>
    <property type="match status" value="1"/>
</dbReference>
<dbReference type="PANTHER" id="PTHR35526">
    <property type="entry name" value="ANTI-SIGMA-F FACTOR RSBW-RELATED"/>
    <property type="match status" value="1"/>
</dbReference>
<dbReference type="InterPro" id="IPR050267">
    <property type="entry name" value="Anti-sigma-factor_SerPK"/>
</dbReference>
<keyword evidence="1" id="KW-0418">Kinase</keyword>
<organism evidence="3 4">
    <name type="scientific">Dactylosporangium sucinum</name>
    <dbReference type="NCBI Taxonomy" id="1424081"/>
    <lineage>
        <taxon>Bacteria</taxon>
        <taxon>Bacillati</taxon>
        <taxon>Actinomycetota</taxon>
        <taxon>Actinomycetes</taxon>
        <taxon>Micromonosporales</taxon>
        <taxon>Micromonosporaceae</taxon>
        <taxon>Dactylosporangium</taxon>
    </lineage>
</organism>
<keyword evidence="1" id="KW-0808">Transferase</keyword>
<reference evidence="3" key="1">
    <citation type="journal article" date="2014" name="Int. J. Syst. Evol. Microbiol.">
        <title>Complete genome sequence of Corynebacterium casei LMG S-19264T (=DSM 44701T), isolated from a smear-ripened cheese.</title>
        <authorList>
            <consortium name="US DOE Joint Genome Institute (JGI-PGF)"/>
            <person name="Walter F."/>
            <person name="Albersmeier A."/>
            <person name="Kalinowski J."/>
            <person name="Ruckert C."/>
        </authorList>
    </citation>
    <scope>NUCLEOTIDE SEQUENCE</scope>
    <source>
        <strain evidence="3">JCM 19831</strain>
    </source>
</reference>
<comment type="caution">
    <text evidence="3">The sequence shown here is derived from an EMBL/GenBank/DDBJ whole genome shotgun (WGS) entry which is preliminary data.</text>
</comment>
<dbReference type="AlphaFoldDB" id="A0A917TYH6"/>
<keyword evidence="1" id="KW-0723">Serine/threonine-protein kinase</keyword>